<dbReference type="OrthoDB" id="10656592at2759"/>
<dbReference type="RefSeq" id="XP_001329338.1">
    <property type="nucleotide sequence ID" value="XM_001329303.1"/>
</dbReference>
<evidence type="ECO:0000313" key="3">
    <source>
        <dbReference type="Proteomes" id="UP000001542"/>
    </source>
</evidence>
<evidence type="ECO:0000256" key="1">
    <source>
        <dbReference type="SAM" id="MobiDB-lite"/>
    </source>
</evidence>
<reference evidence="2" key="1">
    <citation type="submission" date="2006-10" db="EMBL/GenBank/DDBJ databases">
        <authorList>
            <person name="Amadeo P."/>
            <person name="Zhao Q."/>
            <person name="Wortman J."/>
            <person name="Fraser-Liggett C."/>
            <person name="Carlton J."/>
        </authorList>
    </citation>
    <scope>NUCLEOTIDE SEQUENCE</scope>
    <source>
        <strain evidence="2">G3</strain>
    </source>
</reference>
<feature type="compositionally biased region" description="Basic and acidic residues" evidence="1">
    <location>
        <begin position="184"/>
        <end position="200"/>
    </location>
</feature>
<accession>A2DR16</accession>
<feature type="compositionally biased region" description="Polar residues" evidence="1">
    <location>
        <begin position="63"/>
        <end position="76"/>
    </location>
</feature>
<dbReference type="VEuPathDB" id="TrichDB:TVAGG3_0694560"/>
<feature type="compositionally biased region" description="Pro residues" evidence="1">
    <location>
        <begin position="44"/>
        <end position="55"/>
    </location>
</feature>
<feature type="compositionally biased region" description="Basic and acidic residues" evidence="1">
    <location>
        <begin position="10"/>
        <end position="19"/>
    </location>
</feature>
<dbReference type="EMBL" id="DS113234">
    <property type="protein sequence ID" value="EAY17115.1"/>
    <property type="molecule type" value="Genomic_DNA"/>
</dbReference>
<organism evidence="2 3">
    <name type="scientific">Trichomonas vaginalis (strain ATCC PRA-98 / G3)</name>
    <dbReference type="NCBI Taxonomy" id="412133"/>
    <lineage>
        <taxon>Eukaryota</taxon>
        <taxon>Metamonada</taxon>
        <taxon>Parabasalia</taxon>
        <taxon>Trichomonadida</taxon>
        <taxon>Trichomonadidae</taxon>
        <taxon>Trichomonas</taxon>
    </lineage>
</organism>
<dbReference type="SMR" id="A2DR16"/>
<sequence length="264" mass="29914">MSQGWGEAPRTPRLEENKRRIMQSSIFGDDPPPRQQQPVERSPNRPPPQQNPPMYSPEKQYRPMNQNDPAPSNYSYQPVAVTPINAPKFDGLVTQSNVPSLSAFPEVNIAQISTPDSFNFDLKPRTPLRQSQRSLQFKPNAQLKVLRDSIEDDMKKFTQRISHLNVNEPIEIKDAFVPSSNPQPKKEEAKLEPSKAELLKRQKAKVKKEKLPPPEYMPDPVPHDMNNSRPLNNSTNMNLSSSMGNSIGFTTHSEFIMPDGSSFQ</sequence>
<feature type="region of interest" description="Disordered" evidence="1">
    <location>
        <begin position="1"/>
        <end position="78"/>
    </location>
</feature>
<dbReference type="AlphaFoldDB" id="A2DR16"/>
<protein>
    <submittedName>
        <fullName evidence="2">Uncharacterized protein</fullName>
    </submittedName>
</protein>
<evidence type="ECO:0000313" key="2">
    <source>
        <dbReference type="EMBL" id="EAY17115.1"/>
    </source>
</evidence>
<name>A2DR16_TRIV3</name>
<dbReference type="KEGG" id="tva:4775130"/>
<feature type="region of interest" description="Disordered" evidence="1">
    <location>
        <begin position="175"/>
        <end position="245"/>
    </location>
</feature>
<proteinExistence type="predicted"/>
<reference evidence="2" key="2">
    <citation type="journal article" date="2007" name="Science">
        <title>Draft genome sequence of the sexually transmitted pathogen Trichomonas vaginalis.</title>
        <authorList>
            <person name="Carlton J.M."/>
            <person name="Hirt R.P."/>
            <person name="Silva J.C."/>
            <person name="Delcher A.L."/>
            <person name="Schatz M."/>
            <person name="Zhao Q."/>
            <person name="Wortman J.R."/>
            <person name="Bidwell S.L."/>
            <person name="Alsmark U.C.M."/>
            <person name="Besteiro S."/>
            <person name="Sicheritz-Ponten T."/>
            <person name="Noel C.J."/>
            <person name="Dacks J.B."/>
            <person name="Foster P.G."/>
            <person name="Simillion C."/>
            <person name="Van de Peer Y."/>
            <person name="Miranda-Saavedra D."/>
            <person name="Barton G.J."/>
            <person name="Westrop G.D."/>
            <person name="Mueller S."/>
            <person name="Dessi D."/>
            <person name="Fiori P.L."/>
            <person name="Ren Q."/>
            <person name="Paulsen I."/>
            <person name="Zhang H."/>
            <person name="Bastida-Corcuera F.D."/>
            <person name="Simoes-Barbosa A."/>
            <person name="Brown M.T."/>
            <person name="Hayes R.D."/>
            <person name="Mukherjee M."/>
            <person name="Okumura C.Y."/>
            <person name="Schneider R."/>
            <person name="Smith A.J."/>
            <person name="Vanacova S."/>
            <person name="Villalvazo M."/>
            <person name="Haas B.J."/>
            <person name="Pertea M."/>
            <person name="Feldblyum T.V."/>
            <person name="Utterback T.R."/>
            <person name="Shu C.L."/>
            <person name="Osoegawa K."/>
            <person name="de Jong P.J."/>
            <person name="Hrdy I."/>
            <person name="Horvathova L."/>
            <person name="Zubacova Z."/>
            <person name="Dolezal P."/>
            <person name="Malik S.B."/>
            <person name="Logsdon J.M. Jr."/>
            <person name="Henze K."/>
            <person name="Gupta A."/>
            <person name="Wang C.C."/>
            <person name="Dunne R.L."/>
            <person name="Upcroft J.A."/>
            <person name="Upcroft P."/>
            <person name="White O."/>
            <person name="Salzberg S.L."/>
            <person name="Tang P."/>
            <person name="Chiu C.-H."/>
            <person name="Lee Y.-S."/>
            <person name="Embley T.M."/>
            <person name="Coombs G.H."/>
            <person name="Mottram J.C."/>
            <person name="Tachezy J."/>
            <person name="Fraser-Liggett C.M."/>
            <person name="Johnson P.J."/>
        </authorList>
    </citation>
    <scope>NUCLEOTIDE SEQUENCE [LARGE SCALE GENOMIC DNA]</scope>
    <source>
        <strain evidence="2">G3</strain>
    </source>
</reference>
<gene>
    <name evidence="2" type="ORF">TVAG_303340</name>
</gene>
<dbReference type="InParanoid" id="A2DR16"/>
<dbReference type="Proteomes" id="UP000001542">
    <property type="component" value="Unassembled WGS sequence"/>
</dbReference>
<keyword evidence="3" id="KW-1185">Reference proteome</keyword>
<feature type="compositionally biased region" description="Low complexity" evidence="1">
    <location>
        <begin position="231"/>
        <end position="245"/>
    </location>
</feature>
<dbReference type="VEuPathDB" id="TrichDB:TVAG_303340"/>